<dbReference type="InterPro" id="IPR011889">
    <property type="entry name" value="Liste_lipo_26"/>
</dbReference>
<proteinExistence type="predicted"/>
<protein>
    <submittedName>
        <fullName evidence="1">Surface protein</fullName>
    </submittedName>
</protein>
<comment type="caution">
    <text evidence="1">The sequence shown here is derived from an EMBL/GenBank/DDBJ whole genome shotgun (WGS) entry which is preliminary data.</text>
</comment>
<dbReference type="InterPro" id="IPR005046">
    <property type="entry name" value="DUF285"/>
</dbReference>
<accession>A0ABU0NF57</accession>
<dbReference type="RefSeq" id="WP_307445462.1">
    <property type="nucleotide sequence ID" value="NZ_JAUSWP010000008.1"/>
</dbReference>
<organism evidence="1 2">
    <name type="scientific">Mycoplasma yeatsii</name>
    <dbReference type="NCBI Taxonomy" id="51365"/>
    <lineage>
        <taxon>Bacteria</taxon>
        <taxon>Bacillati</taxon>
        <taxon>Mycoplasmatota</taxon>
        <taxon>Mollicutes</taxon>
        <taxon>Mycoplasmataceae</taxon>
        <taxon>Mycoplasma</taxon>
    </lineage>
</organism>
<evidence type="ECO:0000313" key="2">
    <source>
        <dbReference type="Proteomes" id="UP001236620"/>
    </source>
</evidence>
<dbReference type="Pfam" id="PF03382">
    <property type="entry name" value="DUF285"/>
    <property type="match status" value="2"/>
</dbReference>
<gene>
    <name evidence="1" type="ORF">J2Z63_000723</name>
</gene>
<keyword evidence="2" id="KW-1185">Reference proteome</keyword>
<sequence>MQKDINKNLEEKKGRKKWALLGLLLLLLGGGTTATTIAVVNRNKKIDGKKIDGKQVINEVWNEKFFNKLLRPMYYGNVIKQLNKELKQKGVEEVSFDFPSLLDTTIGNANNFNVKYKNETINLQFGEFMPLSKEPTYNEGKTICTDMGWKFFVLTDDKKRHYIISPQTMEKTVKEVPTQLPWFINGLDEVFKGNENKEIKGIENWDTSDFEVLRFVFWDAKKFDQDLASWNTSNVKGLVSTFFNAESFNQDISSWNTSNVTNMSGAFSGAKSFNQDLSKWDTSKVTQMIGTFKYAESFNGNITTWDLSSVNEIDGMFENAKKFNQDISTREIEVDGKKYKAWDTSNIRSMNEVFLNATSFDQNISNWNVDKVNKSYKITARDEDGRITASEPTFSDFETGSKLTADKMPNFIEPK</sequence>
<dbReference type="EMBL" id="JAUSWP010000008">
    <property type="protein sequence ID" value="MDQ0568074.1"/>
    <property type="molecule type" value="Genomic_DNA"/>
</dbReference>
<name>A0ABU0NF57_9MOLU</name>
<dbReference type="NCBIfam" id="TIGR02167">
    <property type="entry name" value="Liste_lipo_26"/>
    <property type="match status" value="2"/>
</dbReference>
<evidence type="ECO:0000313" key="1">
    <source>
        <dbReference type="EMBL" id="MDQ0568074.1"/>
    </source>
</evidence>
<dbReference type="Proteomes" id="UP001236620">
    <property type="component" value="Unassembled WGS sequence"/>
</dbReference>
<reference evidence="1" key="1">
    <citation type="submission" date="2023-07" db="EMBL/GenBank/DDBJ databases">
        <title>Genomic Encyclopedia of Type Strains, Phase IV (KMG-IV): sequencing the most valuable type-strain genomes for metagenomic binning, comparative biology and taxonomic classification.</title>
        <authorList>
            <person name="Goeker M."/>
        </authorList>
    </citation>
    <scope>NUCLEOTIDE SEQUENCE [LARGE SCALE GENOMIC DNA]</scope>
    <source>
        <strain evidence="1">DSM 22019</strain>
    </source>
</reference>